<dbReference type="EMBL" id="JBJQOH010000003">
    <property type="protein sequence ID" value="KAL3692715.1"/>
    <property type="molecule type" value="Genomic_DNA"/>
</dbReference>
<dbReference type="InterPro" id="IPR050796">
    <property type="entry name" value="SCF_F-box_component"/>
</dbReference>
<dbReference type="InterPro" id="IPR001810">
    <property type="entry name" value="F-box_dom"/>
</dbReference>
<gene>
    <name evidence="2" type="ORF">R1sor_006366</name>
</gene>
<dbReference type="PANTHER" id="PTHR31672">
    <property type="entry name" value="BNACNNG10540D PROTEIN"/>
    <property type="match status" value="1"/>
</dbReference>
<dbReference type="SUPFAM" id="SSF117281">
    <property type="entry name" value="Kelch motif"/>
    <property type="match status" value="1"/>
</dbReference>
<evidence type="ECO:0000259" key="1">
    <source>
        <dbReference type="Pfam" id="PF00646"/>
    </source>
</evidence>
<keyword evidence="3" id="KW-1185">Reference proteome</keyword>
<dbReference type="InterPro" id="IPR015915">
    <property type="entry name" value="Kelch-typ_b-propeller"/>
</dbReference>
<dbReference type="Proteomes" id="UP001633002">
    <property type="component" value="Unassembled WGS sequence"/>
</dbReference>
<feature type="domain" description="F-box" evidence="1">
    <location>
        <begin position="75"/>
        <end position="108"/>
    </location>
</feature>
<reference evidence="2 3" key="1">
    <citation type="submission" date="2024-09" db="EMBL/GenBank/DDBJ databases">
        <title>Chromosome-scale assembly of Riccia sorocarpa.</title>
        <authorList>
            <person name="Paukszto L."/>
        </authorList>
    </citation>
    <scope>NUCLEOTIDE SEQUENCE [LARGE SCALE GENOMIC DNA]</scope>
    <source>
        <strain evidence="2">LP-2024</strain>
        <tissue evidence="2">Aerial parts of the thallus</tissue>
    </source>
</reference>
<comment type="caution">
    <text evidence="2">The sequence shown here is derived from an EMBL/GenBank/DDBJ whole genome shotgun (WGS) entry which is preliminary data.</text>
</comment>
<dbReference type="Pfam" id="PF00646">
    <property type="entry name" value="F-box"/>
    <property type="match status" value="1"/>
</dbReference>
<organism evidence="2 3">
    <name type="scientific">Riccia sorocarpa</name>
    <dbReference type="NCBI Taxonomy" id="122646"/>
    <lineage>
        <taxon>Eukaryota</taxon>
        <taxon>Viridiplantae</taxon>
        <taxon>Streptophyta</taxon>
        <taxon>Embryophyta</taxon>
        <taxon>Marchantiophyta</taxon>
        <taxon>Marchantiopsida</taxon>
        <taxon>Marchantiidae</taxon>
        <taxon>Marchantiales</taxon>
        <taxon>Ricciaceae</taxon>
        <taxon>Riccia</taxon>
    </lineage>
</organism>
<protein>
    <recommendedName>
        <fullName evidence="1">F-box domain-containing protein</fullName>
    </recommendedName>
</protein>
<sequence length="484" mass="54484">MTGNKRWGQPAQGGHSLPFPAANEEWFVPRLYWHGGAQQQASFPFQASERAPCDLNEMKRGREEVGFSEARHPPLPEELVEKIVSLMPFPSILKARMLSKAWAAKFQSLQEEPSASGRMSCETGEEDQGSLKTSAAVTPLLRLVMETSSTWDSFCPAFLLRDSFDVIAYSRRTNSWKRIHSLSYLPHDFVRQDITAEGSLVCGSVVEECNVREHNLYVTNVLTRAYRVLPLPPNMTPVGCKHLLQQGADGYTVVVFSLDPHCRQNDPYTFDAQVYNSKIHTWKTTKVTIEHDFYMSPQCSAYLNKTLYIVSRHGLGVLSSGEIGILALNVEDLSWEMFYMSFPSLSRPCTSVTMVLCGGQILVVLSLDVEPPRTWLNLWDKRHRMVSCQHSLLVMKVDLKNRQLALLTQGPPVHLSSGPVHNNPVTDGKYIYFGAKTSGSVVAYDVERDEWSSIPSMARSIRINRGFQWNAFSFRPGLNSFLAV</sequence>
<name>A0ABD3HMA8_9MARC</name>
<dbReference type="Gene3D" id="2.120.10.80">
    <property type="entry name" value="Kelch-type beta propeller"/>
    <property type="match status" value="1"/>
</dbReference>
<evidence type="ECO:0000313" key="2">
    <source>
        <dbReference type="EMBL" id="KAL3692715.1"/>
    </source>
</evidence>
<dbReference type="AlphaFoldDB" id="A0ABD3HMA8"/>
<proteinExistence type="predicted"/>
<evidence type="ECO:0000313" key="3">
    <source>
        <dbReference type="Proteomes" id="UP001633002"/>
    </source>
</evidence>
<dbReference type="PANTHER" id="PTHR31672:SF2">
    <property type="entry name" value="F-BOX DOMAIN-CONTAINING PROTEIN"/>
    <property type="match status" value="1"/>
</dbReference>
<accession>A0ABD3HMA8</accession>